<dbReference type="PANTHER" id="PTHR12480">
    <property type="entry name" value="ARGININE DEMETHYLASE AND LYSYL-HYDROXYLASE JMJD"/>
    <property type="match status" value="1"/>
</dbReference>
<evidence type="ECO:0000313" key="7">
    <source>
        <dbReference type="Proteomes" id="UP000585614"/>
    </source>
</evidence>
<accession>A0A7J7RY51</accession>
<evidence type="ECO:0000256" key="1">
    <source>
        <dbReference type="ARBA" id="ARBA00038068"/>
    </source>
</evidence>
<comment type="caution">
    <text evidence="6">The sequence shown here is derived from an EMBL/GenBank/DDBJ whole genome shotgun (WGS) entry which is preliminary data.</text>
</comment>
<feature type="domain" description="JmjC" evidence="5">
    <location>
        <begin position="1"/>
        <end position="159"/>
    </location>
</feature>
<proteinExistence type="inferred from homology"/>
<dbReference type="Proteomes" id="UP000585614">
    <property type="component" value="Unassembled WGS sequence"/>
</dbReference>
<dbReference type="Pfam" id="PF02373">
    <property type="entry name" value="JmjC"/>
    <property type="match status" value="1"/>
</dbReference>
<name>A0A7J7RY51_RHIFE</name>
<dbReference type="PROSITE" id="PS51184">
    <property type="entry name" value="JMJC"/>
    <property type="match status" value="1"/>
</dbReference>
<evidence type="ECO:0000256" key="3">
    <source>
        <dbReference type="ARBA" id="ARBA00082904"/>
    </source>
</evidence>
<sequence>MEMWLYLLQTVESRNITRTLKNTCPSETTSVTGKSSSNRTTPLPGAVSTSKTGTCAGQEETLRDCHGSLPYDVTAFTLLDSRQHCSPPLEVTQEAGEMVFVPSGWHHQVHNLQELRAVQREVSEWKDTMPDWHHHCQVIMKSCSGINFEEFYHFLKVIAERRLLLLATETGPGEGEGNEGTGLGPQQAAFDISRIAEVLASVVAHPDFEKLDTSVFSPQPEDLLQQLEELVAATASL</sequence>
<dbReference type="GO" id="GO:0016706">
    <property type="term" value="F:2-oxoglutarate-dependent dioxygenase activity"/>
    <property type="evidence" value="ECO:0007669"/>
    <property type="project" value="TreeGrafter"/>
</dbReference>
<comment type="catalytic activity">
    <reaction evidence="2">
        <text>L-lysyl-[protein] + 2-oxoglutarate + O2 = 4-hydroxy-L-lysyl-[protein] + succinate + CO2</text>
        <dbReference type="Rhea" id="RHEA:57156"/>
        <dbReference type="Rhea" id="RHEA-COMP:9752"/>
        <dbReference type="Rhea" id="RHEA-COMP:15084"/>
        <dbReference type="ChEBI" id="CHEBI:15379"/>
        <dbReference type="ChEBI" id="CHEBI:16526"/>
        <dbReference type="ChEBI" id="CHEBI:16810"/>
        <dbReference type="ChEBI" id="CHEBI:29969"/>
        <dbReference type="ChEBI" id="CHEBI:30031"/>
        <dbReference type="ChEBI" id="CHEBI:141495"/>
    </reaction>
</comment>
<dbReference type="PANTHER" id="PTHR12480:SF6">
    <property type="entry name" value="2-OXOGLUTARATE AND IRON-DEPENDENT OXYGENASE JMJD4"/>
    <property type="match status" value="1"/>
</dbReference>
<organism evidence="6 7">
    <name type="scientific">Rhinolophus ferrumequinum</name>
    <name type="common">Greater horseshoe bat</name>
    <dbReference type="NCBI Taxonomy" id="59479"/>
    <lineage>
        <taxon>Eukaryota</taxon>
        <taxon>Metazoa</taxon>
        <taxon>Chordata</taxon>
        <taxon>Craniata</taxon>
        <taxon>Vertebrata</taxon>
        <taxon>Euteleostomi</taxon>
        <taxon>Mammalia</taxon>
        <taxon>Eutheria</taxon>
        <taxon>Laurasiatheria</taxon>
        <taxon>Chiroptera</taxon>
        <taxon>Yinpterochiroptera</taxon>
        <taxon>Rhinolophoidea</taxon>
        <taxon>Rhinolophidae</taxon>
        <taxon>Rhinolophinae</taxon>
        <taxon>Rhinolophus</taxon>
    </lineage>
</organism>
<dbReference type="GO" id="GO:0005737">
    <property type="term" value="C:cytoplasm"/>
    <property type="evidence" value="ECO:0007669"/>
    <property type="project" value="TreeGrafter"/>
</dbReference>
<feature type="region of interest" description="Disordered" evidence="4">
    <location>
        <begin position="22"/>
        <end position="54"/>
    </location>
</feature>
<evidence type="ECO:0000256" key="2">
    <source>
        <dbReference type="ARBA" id="ARBA00047762"/>
    </source>
</evidence>
<dbReference type="GO" id="GO:0005634">
    <property type="term" value="C:nucleus"/>
    <property type="evidence" value="ECO:0007669"/>
    <property type="project" value="TreeGrafter"/>
</dbReference>
<evidence type="ECO:0000313" key="6">
    <source>
        <dbReference type="EMBL" id="KAF6280845.1"/>
    </source>
</evidence>
<dbReference type="InterPro" id="IPR050910">
    <property type="entry name" value="JMJD6_ArgDemeth/LysHydrox"/>
</dbReference>
<reference evidence="6 7" key="1">
    <citation type="journal article" date="2020" name="Nature">
        <title>Six reference-quality genomes reveal evolution of bat adaptations.</title>
        <authorList>
            <person name="Jebb D."/>
            <person name="Huang Z."/>
            <person name="Pippel M."/>
            <person name="Hughes G.M."/>
            <person name="Lavrichenko K."/>
            <person name="Devanna P."/>
            <person name="Winkler S."/>
            <person name="Jermiin L.S."/>
            <person name="Skirmuntt E.C."/>
            <person name="Katzourakis A."/>
            <person name="Burkitt-Gray L."/>
            <person name="Ray D.A."/>
            <person name="Sullivan K.A.M."/>
            <person name="Roscito J.G."/>
            <person name="Kirilenko B.M."/>
            <person name="Davalos L.M."/>
            <person name="Corthals A.P."/>
            <person name="Power M.L."/>
            <person name="Jones G."/>
            <person name="Ransome R.D."/>
            <person name="Dechmann D.K.N."/>
            <person name="Locatelli A.G."/>
            <person name="Puechmaille S.J."/>
            <person name="Fedrigo O."/>
            <person name="Jarvis E.D."/>
            <person name="Hiller M."/>
            <person name="Vernes S.C."/>
            <person name="Myers E.W."/>
            <person name="Teeling E.C."/>
        </authorList>
    </citation>
    <scope>NUCLEOTIDE SEQUENCE [LARGE SCALE GENOMIC DNA]</scope>
    <source>
        <strain evidence="6">MRhiFer1</strain>
        <tissue evidence="6">Lung</tissue>
    </source>
</reference>
<dbReference type="Gene3D" id="2.60.120.650">
    <property type="entry name" value="Cupin"/>
    <property type="match status" value="1"/>
</dbReference>
<dbReference type="SUPFAM" id="SSF51197">
    <property type="entry name" value="Clavaminate synthase-like"/>
    <property type="match status" value="1"/>
</dbReference>
<dbReference type="GO" id="GO:0045905">
    <property type="term" value="P:positive regulation of translational termination"/>
    <property type="evidence" value="ECO:0007669"/>
    <property type="project" value="TreeGrafter"/>
</dbReference>
<dbReference type="AlphaFoldDB" id="A0A7J7RY51"/>
<comment type="similarity">
    <text evidence="1">Belongs to the JMJD6 family.</text>
</comment>
<dbReference type="InterPro" id="IPR003347">
    <property type="entry name" value="JmjC_dom"/>
</dbReference>
<evidence type="ECO:0000256" key="4">
    <source>
        <dbReference type="SAM" id="MobiDB-lite"/>
    </source>
</evidence>
<protein>
    <recommendedName>
        <fullName evidence="3">Jumonji domain-containing protein 4</fullName>
    </recommendedName>
</protein>
<gene>
    <name evidence="6" type="ORF">mRhiFer1_007088</name>
</gene>
<dbReference type="EMBL" id="JACAGC010000024">
    <property type="protein sequence ID" value="KAF6280845.1"/>
    <property type="molecule type" value="Genomic_DNA"/>
</dbReference>
<dbReference type="GO" id="GO:0043565">
    <property type="term" value="F:sequence-specific DNA binding"/>
    <property type="evidence" value="ECO:0007669"/>
    <property type="project" value="TreeGrafter"/>
</dbReference>
<evidence type="ECO:0000259" key="5">
    <source>
        <dbReference type="PROSITE" id="PS51184"/>
    </source>
</evidence>